<protein>
    <submittedName>
        <fullName evidence="2">Uncharacterized protein</fullName>
    </submittedName>
</protein>
<dbReference type="Proteomes" id="UP001152622">
    <property type="component" value="Chromosome 16"/>
</dbReference>
<dbReference type="EMBL" id="JAINUF010000016">
    <property type="protein sequence ID" value="KAJ8340480.1"/>
    <property type="molecule type" value="Genomic_DNA"/>
</dbReference>
<keyword evidence="3" id="KW-1185">Reference proteome</keyword>
<gene>
    <name evidence="2" type="ORF">SKAU_G00351130</name>
</gene>
<comment type="caution">
    <text evidence="2">The sequence shown here is derived from an EMBL/GenBank/DDBJ whole genome shotgun (WGS) entry which is preliminary data.</text>
</comment>
<dbReference type="AlphaFoldDB" id="A0A9Q1EKQ0"/>
<proteinExistence type="predicted"/>
<sequence length="79" mass="9160">MHRDFSREKMCHSASCRALPTTSSGKYLIQIFKLRGAWGQPSVRRLVQGMMWSAESEDREYRGGVDLKGRLEPSHETYR</sequence>
<feature type="region of interest" description="Disordered" evidence="1">
    <location>
        <begin position="60"/>
        <end position="79"/>
    </location>
</feature>
<organism evidence="2 3">
    <name type="scientific">Synaphobranchus kaupii</name>
    <name type="common">Kaup's arrowtooth eel</name>
    <dbReference type="NCBI Taxonomy" id="118154"/>
    <lineage>
        <taxon>Eukaryota</taxon>
        <taxon>Metazoa</taxon>
        <taxon>Chordata</taxon>
        <taxon>Craniata</taxon>
        <taxon>Vertebrata</taxon>
        <taxon>Euteleostomi</taxon>
        <taxon>Actinopterygii</taxon>
        <taxon>Neopterygii</taxon>
        <taxon>Teleostei</taxon>
        <taxon>Anguilliformes</taxon>
        <taxon>Synaphobranchidae</taxon>
        <taxon>Synaphobranchus</taxon>
    </lineage>
</organism>
<evidence type="ECO:0000313" key="2">
    <source>
        <dbReference type="EMBL" id="KAJ8340480.1"/>
    </source>
</evidence>
<accession>A0A9Q1EKQ0</accession>
<evidence type="ECO:0000313" key="3">
    <source>
        <dbReference type="Proteomes" id="UP001152622"/>
    </source>
</evidence>
<reference evidence="2" key="1">
    <citation type="journal article" date="2023" name="Science">
        <title>Genome structures resolve the early diversification of teleost fishes.</title>
        <authorList>
            <person name="Parey E."/>
            <person name="Louis A."/>
            <person name="Montfort J."/>
            <person name="Bouchez O."/>
            <person name="Roques C."/>
            <person name="Iampietro C."/>
            <person name="Lluch J."/>
            <person name="Castinel A."/>
            <person name="Donnadieu C."/>
            <person name="Desvignes T."/>
            <person name="Floi Bucao C."/>
            <person name="Jouanno E."/>
            <person name="Wen M."/>
            <person name="Mejri S."/>
            <person name="Dirks R."/>
            <person name="Jansen H."/>
            <person name="Henkel C."/>
            <person name="Chen W.J."/>
            <person name="Zahm M."/>
            <person name="Cabau C."/>
            <person name="Klopp C."/>
            <person name="Thompson A.W."/>
            <person name="Robinson-Rechavi M."/>
            <person name="Braasch I."/>
            <person name="Lecointre G."/>
            <person name="Bobe J."/>
            <person name="Postlethwait J.H."/>
            <person name="Berthelot C."/>
            <person name="Roest Crollius H."/>
            <person name="Guiguen Y."/>
        </authorList>
    </citation>
    <scope>NUCLEOTIDE SEQUENCE</scope>
    <source>
        <strain evidence="2">WJC10195</strain>
    </source>
</reference>
<evidence type="ECO:0000256" key="1">
    <source>
        <dbReference type="SAM" id="MobiDB-lite"/>
    </source>
</evidence>
<name>A0A9Q1EKQ0_SYNKA</name>